<dbReference type="InterPro" id="IPR013818">
    <property type="entry name" value="Lipase"/>
</dbReference>
<dbReference type="GO" id="GO:0005615">
    <property type="term" value="C:extracellular space"/>
    <property type="evidence" value="ECO:0007669"/>
    <property type="project" value="TreeGrafter"/>
</dbReference>
<dbReference type="OrthoDB" id="7467908at2759"/>
<keyword evidence="7" id="KW-1185">Reference proteome</keyword>
<feature type="signal peptide" evidence="5">
    <location>
        <begin position="1"/>
        <end position="18"/>
    </location>
</feature>
<evidence type="ECO:0000256" key="3">
    <source>
        <dbReference type="ARBA" id="ARBA00022525"/>
    </source>
</evidence>
<name>A0A6J2K643_BOMMA</name>
<comment type="similarity">
    <text evidence="2 4">Belongs to the AB hydrolase superfamily. Lipase family.</text>
</comment>
<dbReference type="Gene3D" id="3.40.50.1820">
    <property type="entry name" value="alpha/beta hydrolase"/>
    <property type="match status" value="1"/>
</dbReference>
<evidence type="ECO:0000313" key="7">
    <source>
        <dbReference type="Proteomes" id="UP000504629"/>
    </source>
</evidence>
<accession>A0A6J2K643</accession>
<dbReference type="KEGG" id="bman:114248667"/>
<organism evidence="7 8">
    <name type="scientific">Bombyx mandarina</name>
    <name type="common">Wild silk moth</name>
    <name type="synonym">Wild silkworm</name>
    <dbReference type="NCBI Taxonomy" id="7092"/>
    <lineage>
        <taxon>Eukaryota</taxon>
        <taxon>Metazoa</taxon>
        <taxon>Ecdysozoa</taxon>
        <taxon>Arthropoda</taxon>
        <taxon>Hexapoda</taxon>
        <taxon>Insecta</taxon>
        <taxon>Pterygota</taxon>
        <taxon>Neoptera</taxon>
        <taxon>Endopterygota</taxon>
        <taxon>Lepidoptera</taxon>
        <taxon>Glossata</taxon>
        <taxon>Ditrysia</taxon>
        <taxon>Bombycoidea</taxon>
        <taxon>Bombycidae</taxon>
        <taxon>Bombycinae</taxon>
        <taxon>Bombyx</taxon>
    </lineage>
</organism>
<dbReference type="PANTHER" id="PTHR11610">
    <property type="entry name" value="LIPASE"/>
    <property type="match status" value="1"/>
</dbReference>
<evidence type="ECO:0000256" key="4">
    <source>
        <dbReference type="RuleBase" id="RU004262"/>
    </source>
</evidence>
<dbReference type="PRINTS" id="PR00821">
    <property type="entry name" value="TAGLIPASE"/>
</dbReference>
<reference evidence="8" key="1">
    <citation type="submission" date="2025-08" db="UniProtKB">
        <authorList>
            <consortium name="RefSeq"/>
        </authorList>
    </citation>
    <scope>IDENTIFICATION</scope>
    <source>
        <tissue evidence="8">Silk gland</tissue>
    </source>
</reference>
<dbReference type="GO" id="GO:0016298">
    <property type="term" value="F:lipase activity"/>
    <property type="evidence" value="ECO:0007669"/>
    <property type="project" value="InterPro"/>
</dbReference>
<comment type="subcellular location">
    <subcellularLocation>
        <location evidence="1">Secreted</location>
    </subcellularLocation>
</comment>
<evidence type="ECO:0000259" key="6">
    <source>
        <dbReference type="Pfam" id="PF00151"/>
    </source>
</evidence>
<dbReference type="Proteomes" id="UP000504629">
    <property type="component" value="Unplaced"/>
</dbReference>
<dbReference type="PANTHER" id="PTHR11610:SF173">
    <property type="entry name" value="LIPASE DOMAIN-CONTAINING PROTEIN-RELATED"/>
    <property type="match status" value="1"/>
</dbReference>
<dbReference type="RefSeq" id="XP_028037771.1">
    <property type="nucleotide sequence ID" value="XM_028181970.1"/>
</dbReference>
<keyword evidence="5" id="KW-0732">Signal</keyword>
<evidence type="ECO:0000256" key="1">
    <source>
        <dbReference type="ARBA" id="ARBA00004613"/>
    </source>
</evidence>
<dbReference type="SUPFAM" id="SSF53474">
    <property type="entry name" value="alpha/beta-Hydrolases"/>
    <property type="match status" value="1"/>
</dbReference>
<dbReference type="GO" id="GO:0016042">
    <property type="term" value="P:lipid catabolic process"/>
    <property type="evidence" value="ECO:0007669"/>
    <property type="project" value="TreeGrafter"/>
</dbReference>
<gene>
    <name evidence="8" type="primary">LOC114248667</name>
</gene>
<sequence>MNAGVFAFFFILVGSGQWQLMSCRRVHSSDYFDPSAYIEDWTLDNENETLHLPSSYLHSFGYNHSWNGYSSNEDGAKLRYYFGSRSDYKEWPLSEGHKIFSYSWYDPSKPTVIFTHGFTGFPEGLAVVSVVGFFIEEGKSNVILLNWQHLAAHVYPSFVNSYLNWAAPNAIKVGAEFAETLLNLSKTGLDLGKTHLVGHSLGAHIFGIAGNRISERGVQLPWITGLDPSSAVFDMKPAHMKLNPNSARYVSVVHSDPSKYGSSKELGLVNFWPNYRNRGPVLQPGCPAGRHARFSSEDLCSHHRCWQLLIDSYKYRGTLIGSYATSFRIWKNYSKDERNADVLGLETYNPVAKPGNYYLITAGKSPYGLGEDGL</sequence>
<proteinExistence type="inferred from homology"/>
<dbReference type="Pfam" id="PF00151">
    <property type="entry name" value="Lipase"/>
    <property type="match status" value="1"/>
</dbReference>
<dbReference type="InterPro" id="IPR000734">
    <property type="entry name" value="TAG_lipase"/>
</dbReference>
<evidence type="ECO:0000256" key="5">
    <source>
        <dbReference type="SAM" id="SignalP"/>
    </source>
</evidence>
<protein>
    <submittedName>
        <fullName evidence="8">Phospholipase A1-like</fullName>
    </submittedName>
</protein>
<dbReference type="InterPro" id="IPR029058">
    <property type="entry name" value="AB_hydrolase_fold"/>
</dbReference>
<feature type="domain" description="Lipase" evidence="6">
    <location>
        <begin position="105"/>
        <end position="367"/>
    </location>
</feature>
<dbReference type="GO" id="GO:0017171">
    <property type="term" value="F:serine hydrolase activity"/>
    <property type="evidence" value="ECO:0007669"/>
    <property type="project" value="TreeGrafter"/>
</dbReference>
<dbReference type="GeneID" id="114248667"/>
<feature type="chain" id="PRO_5026699790" evidence="5">
    <location>
        <begin position="19"/>
        <end position="374"/>
    </location>
</feature>
<evidence type="ECO:0000256" key="2">
    <source>
        <dbReference type="ARBA" id="ARBA00010701"/>
    </source>
</evidence>
<keyword evidence="3" id="KW-0964">Secreted</keyword>
<dbReference type="AlphaFoldDB" id="A0A6J2K643"/>
<evidence type="ECO:0000313" key="8">
    <source>
        <dbReference type="RefSeq" id="XP_028037771.1"/>
    </source>
</evidence>